<dbReference type="InterPro" id="IPR014202">
    <property type="entry name" value="Spore_II_R"/>
</dbReference>
<feature type="region of interest" description="Disordered" evidence="1">
    <location>
        <begin position="187"/>
        <end position="245"/>
    </location>
</feature>
<dbReference type="Pfam" id="PF09551">
    <property type="entry name" value="Spore_II_R"/>
    <property type="match status" value="1"/>
</dbReference>
<name>A0A972GRF5_9BACL</name>
<evidence type="ECO:0000313" key="2">
    <source>
        <dbReference type="EMBL" id="NOU95023.1"/>
    </source>
</evidence>
<dbReference type="NCBIfam" id="TIGR02837">
    <property type="entry name" value="spore_II_R"/>
    <property type="match status" value="1"/>
</dbReference>
<accession>A0A972GRF5</accession>
<gene>
    <name evidence="2" type="primary">spoIIR</name>
    <name evidence="2" type="ORF">GC093_17600</name>
</gene>
<dbReference type="Proteomes" id="UP000641588">
    <property type="component" value="Unassembled WGS sequence"/>
</dbReference>
<keyword evidence="3" id="KW-1185">Reference proteome</keyword>
<evidence type="ECO:0000313" key="3">
    <source>
        <dbReference type="Proteomes" id="UP000641588"/>
    </source>
</evidence>
<protein>
    <submittedName>
        <fullName evidence="2">Stage II sporulation protein R</fullName>
    </submittedName>
</protein>
<feature type="compositionally biased region" description="Polar residues" evidence="1">
    <location>
        <begin position="235"/>
        <end position="245"/>
    </location>
</feature>
<dbReference type="EMBL" id="WHOD01000067">
    <property type="protein sequence ID" value="NOU95023.1"/>
    <property type="molecule type" value="Genomic_DNA"/>
</dbReference>
<organism evidence="2 3">
    <name type="scientific">Paenibacillus foliorum</name>
    <dbReference type="NCBI Taxonomy" id="2654974"/>
    <lineage>
        <taxon>Bacteria</taxon>
        <taxon>Bacillati</taxon>
        <taxon>Bacillota</taxon>
        <taxon>Bacilli</taxon>
        <taxon>Bacillales</taxon>
        <taxon>Paenibacillaceae</taxon>
        <taxon>Paenibacillus</taxon>
    </lineage>
</organism>
<feature type="compositionally biased region" description="Basic and acidic residues" evidence="1">
    <location>
        <begin position="199"/>
        <end position="209"/>
    </location>
</feature>
<reference evidence="2" key="1">
    <citation type="submission" date="2019-10" db="EMBL/GenBank/DDBJ databases">
        <title>Description of Paenibacillus glebae sp. nov.</title>
        <authorList>
            <person name="Carlier A."/>
            <person name="Qi S."/>
        </authorList>
    </citation>
    <scope>NUCLEOTIDE SEQUENCE</scope>
    <source>
        <strain evidence="2">LMG 31456</strain>
    </source>
</reference>
<sequence>MVKRTSWKRYVYIIFALILLITCWEANREQGVVLASTVNKESSGEAIPQESIRLRILANSDSPADQWIKREVRDAIVRQMNEWVGEPQGIEEARTIVRKHLPELNELVGETLRQNGFSYTYEAELGVVPFPAKMYGNQIYPAGDYEALRVSIGTAEGQNWWCVLFPPLCFVNSEVIVKKTNVANAEPDASVNKENSPSQDKKMQTDKGNKAQAADGAADKKKPEGTAKVSGKDGQVQTANGTQASAEQPEIRFFLWDMLKKLGSLFA</sequence>
<evidence type="ECO:0000256" key="1">
    <source>
        <dbReference type="SAM" id="MobiDB-lite"/>
    </source>
</evidence>
<dbReference type="AlphaFoldDB" id="A0A972GRF5"/>
<dbReference type="RefSeq" id="WP_171653241.1">
    <property type="nucleotide sequence ID" value="NZ_WHOD01000067.1"/>
</dbReference>
<comment type="caution">
    <text evidence="2">The sequence shown here is derived from an EMBL/GenBank/DDBJ whole genome shotgun (WGS) entry which is preliminary data.</text>
</comment>
<proteinExistence type="predicted"/>